<proteinExistence type="predicted"/>
<gene>
    <name evidence="1" type="ORF">MILVUS5_LOCUS41419</name>
</gene>
<organism evidence="1 2">
    <name type="scientific">Trifolium pratense</name>
    <name type="common">Red clover</name>
    <dbReference type="NCBI Taxonomy" id="57577"/>
    <lineage>
        <taxon>Eukaryota</taxon>
        <taxon>Viridiplantae</taxon>
        <taxon>Streptophyta</taxon>
        <taxon>Embryophyta</taxon>
        <taxon>Tracheophyta</taxon>
        <taxon>Spermatophyta</taxon>
        <taxon>Magnoliopsida</taxon>
        <taxon>eudicotyledons</taxon>
        <taxon>Gunneridae</taxon>
        <taxon>Pentapetalae</taxon>
        <taxon>rosids</taxon>
        <taxon>fabids</taxon>
        <taxon>Fabales</taxon>
        <taxon>Fabaceae</taxon>
        <taxon>Papilionoideae</taxon>
        <taxon>50 kb inversion clade</taxon>
        <taxon>NPAAA clade</taxon>
        <taxon>Hologalegina</taxon>
        <taxon>IRL clade</taxon>
        <taxon>Trifolieae</taxon>
        <taxon>Trifolium</taxon>
    </lineage>
</organism>
<sequence>MRWKLGAWRTLPDHGEKKKWQSLKQTQRALYIFAATVYPDDNLQNLKSSEGASSVSSSSICDKLNGMQDLHDCIYDLLQLPVEQQALAQQCNEKSVDELLERSLRILDICSTAKDFLSLSKENMYELQSVIRRRGIKTGLTLEGVKYLTLRKNMKKQIRKAWVNLKSMKNELIA</sequence>
<accession>A0ACB0MF57</accession>
<dbReference type="EMBL" id="CASHSV030000823">
    <property type="protein sequence ID" value="CAJ2679298.1"/>
    <property type="molecule type" value="Genomic_DNA"/>
</dbReference>
<evidence type="ECO:0000313" key="2">
    <source>
        <dbReference type="Proteomes" id="UP001177021"/>
    </source>
</evidence>
<reference evidence="1" key="1">
    <citation type="submission" date="2023-10" db="EMBL/GenBank/DDBJ databases">
        <authorList>
            <person name="Rodriguez Cubillos JULIANA M."/>
            <person name="De Vega J."/>
        </authorList>
    </citation>
    <scope>NUCLEOTIDE SEQUENCE</scope>
</reference>
<dbReference type="Proteomes" id="UP001177021">
    <property type="component" value="Unassembled WGS sequence"/>
</dbReference>
<protein>
    <submittedName>
        <fullName evidence="1">Uncharacterized protein</fullName>
    </submittedName>
</protein>
<evidence type="ECO:0000313" key="1">
    <source>
        <dbReference type="EMBL" id="CAJ2679298.1"/>
    </source>
</evidence>
<comment type="caution">
    <text evidence="1">The sequence shown here is derived from an EMBL/GenBank/DDBJ whole genome shotgun (WGS) entry which is preliminary data.</text>
</comment>
<name>A0ACB0MF57_TRIPR</name>
<keyword evidence="2" id="KW-1185">Reference proteome</keyword>